<proteinExistence type="inferred from homology"/>
<dbReference type="InParanoid" id="A0A1V8TSY6"/>
<evidence type="ECO:0000256" key="3">
    <source>
        <dbReference type="ARBA" id="ARBA00022989"/>
    </source>
</evidence>
<feature type="compositionally biased region" description="Low complexity" evidence="7">
    <location>
        <begin position="182"/>
        <end position="192"/>
    </location>
</feature>
<dbReference type="InterPro" id="IPR051415">
    <property type="entry name" value="LAAT-1"/>
</dbReference>
<keyword evidence="2 8" id="KW-0812">Transmembrane</keyword>
<accession>A0A1V8TSY6</accession>
<name>A0A1V8TSY6_9PEZI</name>
<feature type="transmembrane region" description="Helical" evidence="8">
    <location>
        <begin position="30"/>
        <end position="55"/>
    </location>
</feature>
<evidence type="ECO:0000256" key="2">
    <source>
        <dbReference type="ARBA" id="ARBA00022692"/>
    </source>
</evidence>
<evidence type="ECO:0000256" key="4">
    <source>
        <dbReference type="ARBA" id="ARBA00023136"/>
    </source>
</evidence>
<comment type="similarity">
    <text evidence="5">Belongs to the laat-1 family.</text>
</comment>
<keyword evidence="10" id="KW-1185">Reference proteome</keyword>
<comment type="caution">
    <text evidence="9">The sequence shown here is derived from an EMBL/GenBank/DDBJ whole genome shotgun (WGS) entry which is preliminary data.</text>
</comment>
<dbReference type="AlphaFoldDB" id="A0A1V8TSY6"/>
<comment type="subcellular location">
    <subcellularLocation>
        <location evidence="1">Membrane</location>
        <topology evidence="1">Multi-pass membrane protein</topology>
    </subcellularLocation>
</comment>
<dbReference type="PANTHER" id="PTHR16201">
    <property type="entry name" value="SEVEN TRANSMEMBRANE PROTEIN 1-RELATED"/>
    <property type="match status" value="1"/>
</dbReference>
<comment type="catalytic activity">
    <reaction evidence="6">
        <text>L-histidine(out) + L-arginine(in) = L-histidine(in) + L-arginine(out)</text>
        <dbReference type="Rhea" id="RHEA:71063"/>
        <dbReference type="ChEBI" id="CHEBI:32682"/>
        <dbReference type="ChEBI" id="CHEBI:57595"/>
    </reaction>
</comment>
<feature type="transmembrane region" description="Helical" evidence="8">
    <location>
        <begin position="101"/>
        <end position="123"/>
    </location>
</feature>
<dbReference type="EMBL" id="NAJO01000002">
    <property type="protein sequence ID" value="OQO14464.1"/>
    <property type="molecule type" value="Genomic_DNA"/>
</dbReference>
<evidence type="ECO:0000256" key="5">
    <source>
        <dbReference type="ARBA" id="ARBA00038039"/>
    </source>
</evidence>
<feature type="transmembrane region" description="Helical" evidence="8">
    <location>
        <begin position="76"/>
        <end position="95"/>
    </location>
</feature>
<dbReference type="OrthoDB" id="8048523at2759"/>
<gene>
    <name evidence="9" type="ORF">B0A48_01341</name>
</gene>
<dbReference type="PANTHER" id="PTHR16201:SF34">
    <property type="entry name" value="LYSOSOMAL AMINO ACID TRANSPORTER 1"/>
    <property type="match status" value="1"/>
</dbReference>
<dbReference type="FunFam" id="1.20.1280.290:FF:000009">
    <property type="entry name" value="PQ loop repeat family protein"/>
    <property type="match status" value="1"/>
</dbReference>
<organism evidence="9 10">
    <name type="scientific">Cryoendolithus antarcticus</name>
    <dbReference type="NCBI Taxonomy" id="1507870"/>
    <lineage>
        <taxon>Eukaryota</taxon>
        <taxon>Fungi</taxon>
        <taxon>Dikarya</taxon>
        <taxon>Ascomycota</taxon>
        <taxon>Pezizomycotina</taxon>
        <taxon>Dothideomycetes</taxon>
        <taxon>Dothideomycetidae</taxon>
        <taxon>Cladosporiales</taxon>
        <taxon>Cladosporiaceae</taxon>
        <taxon>Cryoendolithus</taxon>
    </lineage>
</organism>
<sequence length="441" mass="48329">MPWLDALAFQASLPDHCTPTNDFLLRFSQTFHICLPTPLAFASNLLGILSICSWLSAQLPQIYKNWSIQSTSGLSIFFLVEWCLGDLGNLLGALFTHQANWQVVIGGYYVFVDLCLVMQWVWYEKLKHGRHLLRIRRKFDGTPNSQHGGDDGMSGVIIEGVDPRPPQVEHTTQGNEYKNSRPRPIFRTPTFRKGSSVDEKASSSLSVTPGGGINLRGGPSSPMPSPSPRTILFIACLVAMAQASPVSRVDSGKAMPFIATSRPTPLENAGTVLSWLSTFLYLGSRLPQLYKNYIRKSTAGLSPHLFAAAFCGNMFYSSALLSNPRAWYDMDAFGGHGWVGGSGNNRIEWVTAALPFFLGAAGVLGLDAAVGVQFVLYGESDTKLVVIEEGTGRKWRWRRVSGWMRGWAPTANESDASVKRGDREGLLDARSEQGETGYGAI</sequence>
<evidence type="ECO:0000256" key="6">
    <source>
        <dbReference type="ARBA" id="ARBA00050768"/>
    </source>
</evidence>
<dbReference type="GO" id="GO:0000329">
    <property type="term" value="C:fungal-type vacuole membrane"/>
    <property type="evidence" value="ECO:0007669"/>
    <property type="project" value="TreeGrafter"/>
</dbReference>
<evidence type="ECO:0000313" key="10">
    <source>
        <dbReference type="Proteomes" id="UP000192596"/>
    </source>
</evidence>
<keyword evidence="3 8" id="KW-1133">Transmembrane helix</keyword>
<feature type="compositionally biased region" description="Basic and acidic residues" evidence="7">
    <location>
        <begin position="416"/>
        <end position="433"/>
    </location>
</feature>
<feature type="region of interest" description="Disordered" evidence="7">
    <location>
        <begin position="413"/>
        <end position="441"/>
    </location>
</feature>
<protein>
    <submittedName>
        <fullName evidence="9">Uncharacterized protein</fullName>
    </submittedName>
</protein>
<dbReference type="STRING" id="1507870.A0A1V8TSY6"/>
<feature type="region of interest" description="Disordered" evidence="7">
    <location>
        <begin position="167"/>
        <end position="224"/>
    </location>
</feature>
<evidence type="ECO:0000256" key="8">
    <source>
        <dbReference type="SAM" id="Phobius"/>
    </source>
</evidence>
<evidence type="ECO:0000313" key="9">
    <source>
        <dbReference type="EMBL" id="OQO14464.1"/>
    </source>
</evidence>
<dbReference type="GO" id="GO:0034488">
    <property type="term" value="P:basic amino acid transmembrane export from vacuole"/>
    <property type="evidence" value="ECO:0007669"/>
    <property type="project" value="TreeGrafter"/>
</dbReference>
<dbReference type="Proteomes" id="UP000192596">
    <property type="component" value="Unassembled WGS sequence"/>
</dbReference>
<evidence type="ECO:0000256" key="1">
    <source>
        <dbReference type="ARBA" id="ARBA00004141"/>
    </source>
</evidence>
<reference evidence="10" key="1">
    <citation type="submission" date="2017-03" db="EMBL/GenBank/DDBJ databases">
        <title>Genomes of endolithic fungi from Antarctica.</title>
        <authorList>
            <person name="Coleine C."/>
            <person name="Masonjones S."/>
            <person name="Stajich J.E."/>
        </authorList>
    </citation>
    <scope>NUCLEOTIDE SEQUENCE [LARGE SCALE GENOMIC DNA]</scope>
    <source>
        <strain evidence="10">CCFEE 5527</strain>
    </source>
</reference>
<dbReference type="GO" id="GO:0015174">
    <property type="term" value="F:basic amino acid transmembrane transporter activity"/>
    <property type="evidence" value="ECO:0007669"/>
    <property type="project" value="TreeGrafter"/>
</dbReference>
<dbReference type="InterPro" id="IPR006603">
    <property type="entry name" value="PQ-loop_rpt"/>
</dbReference>
<dbReference type="Pfam" id="PF04193">
    <property type="entry name" value="PQ-loop"/>
    <property type="match status" value="2"/>
</dbReference>
<keyword evidence="4 8" id="KW-0472">Membrane</keyword>
<evidence type="ECO:0000256" key="7">
    <source>
        <dbReference type="SAM" id="MobiDB-lite"/>
    </source>
</evidence>
<dbReference type="SMART" id="SM00679">
    <property type="entry name" value="CTNS"/>
    <property type="match status" value="2"/>
</dbReference>
<dbReference type="Gene3D" id="1.20.1280.290">
    <property type="match status" value="2"/>
</dbReference>